<keyword evidence="7" id="KW-0503">Monooxygenase</keyword>
<organism evidence="8 9">
    <name type="scientific">Gordonia pseudamarae</name>
    <dbReference type="NCBI Taxonomy" id="2831662"/>
    <lineage>
        <taxon>Bacteria</taxon>
        <taxon>Bacillati</taxon>
        <taxon>Actinomycetota</taxon>
        <taxon>Actinomycetes</taxon>
        <taxon>Mycobacteriales</taxon>
        <taxon>Gordoniaceae</taxon>
        <taxon>Gordonia</taxon>
    </lineage>
</organism>
<keyword evidence="5" id="KW-0521">NADP</keyword>
<evidence type="ECO:0000256" key="2">
    <source>
        <dbReference type="ARBA" id="ARBA00010139"/>
    </source>
</evidence>
<dbReference type="PANTHER" id="PTHR43098">
    <property type="entry name" value="L-ORNITHINE N(5)-MONOOXYGENASE-RELATED"/>
    <property type="match status" value="1"/>
</dbReference>
<reference evidence="8" key="1">
    <citation type="journal article" date="2021" name="Nat. Microbiol.">
        <title>Cocultivation of an ultrasmall environmental parasitic bacterium with lytic ability against bacteria associated with wastewater foams.</title>
        <authorList>
            <person name="Batinovic S."/>
            <person name="Rose J.J.A."/>
            <person name="Ratcliffe J."/>
            <person name="Seviour R.J."/>
            <person name="Petrovski S."/>
        </authorList>
    </citation>
    <scope>NUCLEOTIDE SEQUENCE</scope>
    <source>
        <strain evidence="8">CON9</strain>
    </source>
</reference>
<keyword evidence="3" id="KW-0285">Flavoprotein</keyword>
<accession>A0ABX6IFJ1</accession>
<dbReference type="Gene3D" id="3.50.50.60">
    <property type="entry name" value="FAD/NAD(P)-binding domain"/>
    <property type="match status" value="2"/>
</dbReference>
<keyword evidence="6" id="KW-0560">Oxidoreductase</keyword>
<evidence type="ECO:0000256" key="3">
    <source>
        <dbReference type="ARBA" id="ARBA00022630"/>
    </source>
</evidence>
<proteinExistence type="inferred from homology"/>
<dbReference type="EMBL" id="CP045809">
    <property type="protein sequence ID" value="QHN34030.1"/>
    <property type="molecule type" value="Genomic_DNA"/>
</dbReference>
<dbReference type="PANTHER" id="PTHR43098:SF4">
    <property type="entry name" value="BLR3857 PROTEIN"/>
    <property type="match status" value="1"/>
</dbReference>
<dbReference type="SUPFAM" id="SSF51905">
    <property type="entry name" value="FAD/NAD(P)-binding domain"/>
    <property type="match status" value="1"/>
</dbReference>
<keyword evidence="4" id="KW-0274">FAD</keyword>
<evidence type="ECO:0000256" key="7">
    <source>
        <dbReference type="ARBA" id="ARBA00023033"/>
    </source>
</evidence>
<evidence type="ECO:0000256" key="4">
    <source>
        <dbReference type="ARBA" id="ARBA00022827"/>
    </source>
</evidence>
<evidence type="ECO:0000256" key="1">
    <source>
        <dbReference type="ARBA" id="ARBA00001974"/>
    </source>
</evidence>
<dbReference type="RefSeq" id="WP_246222079.1">
    <property type="nucleotide sequence ID" value="NZ_CP045806.1"/>
</dbReference>
<dbReference type="Pfam" id="PF13738">
    <property type="entry name" value="Pyr_redox_3"/>
    <property type="match status" value="1"/>
</dbReference>
<dbReference type="InterPro" id="IPR050775">
    <property type="entry name" value="FAD-binding_Monooxygenases"/>
</dbReference>
<name>A0ABX6IFJ1_9ACTN</name>
<comment type="cofactor">
    <cofactor evidence="1">
        <name>FAD</name>
        <dbReference type="ChEBI" id="CHEBI:57692"/>
    </cofactor>
</comment>
<comment type="similarity">
    <text evidence="2">Belongs to the FAD-binding monooxygenase family.</text>
</comment>
<dbReference type="InterPro" id="IPR036188">
    <property type="entry name" value="FAD/NAD-bd_sf"/>
</dbReference>
<keyword evidence="9" id="KW-1185">Reference proteome</keyword>
<sequence length="619" mass="69085">MSKVMDALAPTLPFDHDAIRERYRAERDKRVRTDGEAQFNAVDVSGEYSEYLTHDPFVPEPEPREALTDTIEVAIVGGGWVGLMLGARLSQQGVTDFRIIDSAADFGGTWYWNRYPGAHCDIESYSYLPLLDETGYIPRERYASAPEIFEHAQRIGKHFNLYDKAVFQTWVTEARWDEDALLWTVETNRGDTMRARYLALATGPASRPRLPGIPGIHDYQGPSFHTCRWDYSVTGGAPGERMTDLADKKVAVIGTGSTGIQAIPRLAQDAGHLYVFQRTPSSVDFRNNRPTDPEWAASLEPGWQKRRMDAFNAAMLGAGPIDGPEGDFTDDGWMRPIQSVTGLAAQLDDPDVLGEPGELDDLIDLSDDQTMERIRARVDSDVTDPAVREKLKAWYKQFCKRPTFSDEYLPTFNRDNVTLVDVAESKGIDRIDATGIVANGEHYDVDLIVYASGFEITSDFKRRMGIPVFGSDGRSLYDHWGDGMRAFQSHSTYGFPNMFIVGGLFPFGFGANYCSSVDDISGHVAYIIAEADKRGASRVEVTQDTENGWVQTQVNSDGGIAKNLGGAESSCTPGYYNQEGAEMKSRNWKQEQYWGTVIEFGQLLQDWRTDGTLDGFDIR</sequence>
<protein>
    <submittedName>
        <fullName evidence="8">NAD(P)-binding protein</fullName>
    </submittedName>
</protein>
<evidence type="ECO:0000256" key="5">
    <source>
        <dbReference type="ARBA" id="ARBA00022857"/>
    </source>
</evidence>
<evidence type="ECO:0000313" key="8">
    <source>
        <dbReference type="EMBL" id="QHN34030.1"/>
    </source>
</evidence>
<gene>
    <name evidence="8" type="ORF">GII31_03010</name>
</gene>
<dbReference type="Proteomes" id="UP001059836">
    <property type="component" value="Chromosome"/>
</dbReference>
<evidence type="ECO:0000313" key="9">
    <source>
        <dbReference type="Proteomes" id="UP001059836"/>
    </source>
</evidence>
<evidence type="ECO:0000256" key="6">
    <source>
        <dbReference type="ARBA" id="ARBA00023002"/>
    </source>
</evidence>